<evidence type="ECO:0000313" key="6">
    <source>
        <dbReference type="Proteomes" id="UP001230156"/>
    </source>
</evidence>
<dbReference type="EC" id="3.4.19.13" evidence="4"/>
<dbReference type="InterPro" id="IPR043137">
    <property type="entry name" value="GGT_ssub_C"/>
</dbReference>
<comment type="catalytic activity">
    <reaction evidence="2 4">
        <text>glutathione + H2O = L-cysteinylglycine + L-glutamate</text>
        <dbReference type="Rhea" id="RHEA:28807"/>
        <dbReference type="ChEBI" id="CHEBI:15377"/>
        <dbReference type="ChEBI" id="CHEBI:29985"/>
        <dbReference type="ChEBI" id="CHEBI:57925"/>
        <dbReference type="ChEBI" id="CHEBI:61694"/>
        <dbReference type="EC" id="3.4.19.13"/>
    </reaction>
</comment>
<dbReference type="EMBL" id="JAUYVI010000002">
    <property type="protein sequence ID" value="MDQ7247596.1"/>
    <property type="molecule type" value="Genomic_DNA"/>
</dbReference>
<dbReference type="PRINTS" id="PR01210">
    <property type="entry name" value="GGTRANSPTASE"/>
</dbReference>
<keyword evidence="6" id="KW-1185">Reference proteome</keyword>
<protein>
    <recommendedName>
        <fullName evidence="4">Glutathione hydrolase proenzyme</fullName>
        <ecNumber evidence="4">2.3.2.2</ecNumber>
        <ecNumber evidence="4">3.4.19.13</ecNumber>
    </recommendedName>
    <component>
        <recommendedName>
            <fullName evidence="4">Glutathione hydrolase large chain</fullName>
        </recommendedName>
    </component>
    <component>
        <recommendedName>
            <fullName evidence="4">Glutathione hydrolase small chain</fullName>
        </recommendedName>
    </component>
</protein>
<organism evidence="5 6">
    <name type="scientific">Dongia sedimenti</name>
    <dbReference type="NCBI Taxonomy" id="3064282"/>
    <lineage>
        <taxon>Bacteria</taxon>
        <taxon>Pseudomonadati</taxon>
        <taxon>Pseudomonadota</taxon>
        <taxon>Alphaproteobacteria</taxon>
        <taxon>Rhodospirillales</taxon>
        <taxon>Dongiaceae</taxon>
        <taxon>Dongia</taxon>
    </lineage>
</organism>
<proteinExistence type="inferred from homology"/>
<comment type="similarity">
    <text evidence="4">Belongs to the gamma-glutamyltransferase family.</text>
</comment>
<keyword evidence="4 5" id="KW-0012">Acyltransferase</keyword>
<accession>A0ABU0YIR4</accession>
<dbReference type="InterPro" id="IPR052896">
    <property type="entry name" value="GGT-like_enzyme"/>
</dbReference>
<dbReference type="Gene3D" id="3.60.20.40">
    <property type="match status" value="1"/>
</dbReference>
<keyword evidence="4" id="KW-0317">Glutathione biosynthesis</keyword>
<gene>
    <name evidence="5" type="primary">ggt</name>
    <name evidence="5" type="ORF">Q8A70_07950</name>
</gene>
<dbReference type="PANTHER" id="PTHR43881">
    <property type="entry name" value="GAMMA-GLUTAMYLTRANSPEPTIDASE (AFU_ORTHOLOGUE AFUA_4G13580)"/>
    <property type="match status" value="1"/>
</dbReference>
<dbReference type="GO" id="GO:0103068">
    <property type="term" value="F:leukotriene C4 gamma-glutamyl transferase activity"/>
    <property type="evidence" value="ECO:0007669"/>
    <property type="project" value="UniProtKB-EC"/>
</dbReference>
<dbReference type="PANTHER" id="PTHR43881:SF1">
    <property type="entry name" value="GAMMA-GLUTAMYLTRANSPEPTIDASE (AFU_ORTHOLOGUE AFUA_4G13580)"/>
    <property type="match status" value="1"/>
</dbReference>
<name>A0ABU0YIR4_9PROT</name>
<evidence type="ECO:0000256" key="4">
    <source>
        <dbReference type="RuleBase" id="RU368036"/>
    </source>
</evidence>
<dbReference type="Proteomes" id="UP001230156">
    <property type="component" value="Unassembled WGS sequence"/>
</dbReference>
<dbReference type="Gene3D" id="1.10.246.130">
    <property type="match status" value="1"/>
</dbReference>
<evidence type="ECO:0000313" key="5">
    <source>
        <dbReference type="EMBL" id="MDQ7247596.1"/>
    </source>
</evidence>
<dbReference type="SUPFAM" id="SSF56235">
    <property type="entry name" value="N-terminal nucleophile aminohydrolases (Ntn hydrolases)"/>
    <property type="match status" value="1"/>
</dbReference>
<sequence length="528" mass="56364">MRDFQFPGRSPLRVTEAAASTSHPLATTAAIETLKAGGNAIDAAIAAAAVLAVVEPQSTGIGGDGFMLYAPKGGGQVIAYNGSGRAPRRATVDWYLGQGFNAVPTYGVHAVTYPGLVDAWCRIHADHGSKPLDQLLQPAIRYAEEGYIVADRVAFDWAACAERFAAQANVDPVLFPGGRTPKAGEKMRDPRLAETLRKIAKQGRDGFYKGSVAEDIVSHLQGLGGLHEMEDFAATAGDYVEPISSTYRGAEIFQMPPNNQGITALLMLNILGGFDLGKLDPLSAERLHLEIEAGRLAYRDRNALLGDPRHGAIKSQEMLAKGHADQLRAAIQRDRAMTDLPAATLEHSDTVYLCVVDRDRNAVSLINSTYHSFGSGVVAPKSGVILQNRGSSFRLDPKHPNAIAPGKRPMHTIMPGMAVKDGRVWMPYGVMGGDYQPFGHVHLLTNIIDFGMDPQAALDCGRVFYDFGNVEVERGIPAAAADGLKQRGHAVVEAPEPLGGGQAIQIDHQSGTLTAGSDPRKDGCALGY</sequence>
<comment type="pathway">
    <text evidence="4">Sulfur metabolism; glutathione metabolism.</text>
</comment>
<comment type="caution">
    <text evidence="5">The sequence shown here is derived from an EMBL/GenBank/DDBJ whole genome shotgun (WGS) entry which is preliminary data.</text>
</comment>
<comment type="subunit">
    <text evidence="4">This enzyme consists of two polypeptide chains, which are synthesized in precursor form from a single polypeptide.</text>
</comment>
<evidence type="ECO:0000256" key="1">
    <source>
        <dbReference type="ARBA" id="ARBA00001049"/>
    </source>
</evidence>
<evidence type="ECO:0000256" key="2">
    <source>
        <dbReference type="ARBA" id="ARBA00001089"/>
    </source>
</evidence>
<dbReference type="InterPro" id="IPR029055">
    <property type="entry name" value="Ntn_hydrolases_N"/>
</dbReference>
<comment type="catalytic activity">
    <reaction evidence="3 4">
        <text>an N-terminal (5-L-glutamyl)-[peptide] + an alpha-amino acid = 5-L-glutamyl amino acid + an N-terminal L-alpha-aminoacyl-[peptide]</text>
        <dbReference type="Rhea" id="RHEA:23904"/>
        <dbReference type="Rhea" id="RHEA-COMP:9780"/>
        <dbReference type="Rhea" id="RHEA-COMP:9795"/>
        <dbReference type="ChEBI" id="CHEBI:77644"/>
        <dbReference type="ChEBI" id="CHEBI:78597"/>
        <dbReference type="ChEBI" id="CHEBI:78599"/>
        <dbReference type="ChEBI" id="CHEBI:78608"/>
        <dbReference type="EC" id="2.3.2.2"/>
    </reaction>
</comment>
<keyword evidence="4" id="KW-0865">Zymogen</keyword>
<comment type="PTM">
    <text evidence="4">Cleaved by autocatalysis into a large and a small subunit.</text>
</comment>
<keyword evidence="4" id="KW-0378">Hydrolase</keyword>
<dbReference type="NCBIfam" id="TIGR00066">
    <property type="entry name" value="g_glut_trans"/>
    <property type="match status" value="1"/>
</dbReference>
<evidence type="ECO:0000256" key="3">
    <source>
        <dbReference type="ARBA" id="ARBA00047417"/>
    </source>
</evidence>
<dbReference type="Pfam" id="PF01019">
    <property type="entry name" value="G_glu_transpept"/>
    <property type="match status" value="1"/>
</dbReference>
<dbReference type="EC" id="2.3.2.2" evidence="4"/>
<keyword evidence="4 5" id="KW-0808">Transferase</keyword>
<dbReference type="InterPro" id="IPR000101">
    <property type="entry name" value="GGT_peptidase"/>
</dbReference>
<dbReference type="RefSeq" id="WP_379955000.1">
    <property type="nucleotide sequence ID" value="NZ_JAUYVI010000002.1"/>
</dbReference>
<reference evidence="6" key="1">
    <citation type="submission" date="2023-08" db="EMBL/GenBank/DDBJ databases">
        <title>Rhodospirillaceae gen. nov., a novel taxon isolated from the Yangtze River Yuezi River estuary sludge.</title>
        <authorList>
            <person name="Ruan L."/>
        </authorList>
    </citation>
    <scope>NUCLEOTIDE SEQUENCE [LARGE SCALE GENOMIC DNA]</scope>
    <source>
        <strain evidence="6">R-7</strain>
    </source>
</reference>
<comment type="catalytic activity">
    <reaction evidence="1 4">
        <text>an S-substituted glutathione + H2O = an S-substituted L-cysteinylglycine + L-glutamate</text>
        <dbReference type="Rhea" id="RHEA:59468"/>
        <dbReference type="ChEBI" id="CHEBI:15377"/>
        <dbReference type="ChEBI" id="CHEBI:29985"/>
        <dbReference type="ChEBI" id="CHEBI:90779"/>
        <dbReference type="ChEBI" id="CHEBI:143103"/>
        <dbReference type="EC" id="3.4.19.13"/>
    </reaction>
</comment>
<dbReference type="InterPro" id="IPR043138">
    <property type="entry name" value="GGT_lsub"/>
</dbReference>